<evidence type="ECO:0000256" key="3">
    <source>
        <dbReference type="ARBA" id="ARBA00022692"/>
    </source>
</evidence>
<dbReference type="eggNOG" id="COG1836">
    <property type="taxonomic scope" value="Bacteria"/>
</dbReference>
<feature type="transmembrane region" description="Helical" evidence="6">
    <location>
        <begin position="279"/>
        <end position="300"/>
    </location>
</feature>
<keyword evidence="8" id="KW-1185">Reference proteome</keyword>
<organism evidence="7 8">
    <name type="scientific">Paenibacillus curdlanolyticus YK9</name>
    <dbReference type="NCBI Taxonomy" id="717606"/>
    <lineage>
        <taxon>Bacteria</taxon>
        <taxon>Bacillati</taxon>
        <taxon>Bacillota</taxon>
        <taxon>Bacilli</taxon>
        <taxon>Bacillales</taxon>
        <taxon>Paenibacillaceae</taxon>
        <taxon>Paenibacillus</taxon>
    </lineage>
</organism>
<dbReference type="GO" id="GO:0016020">
    <property type="term" value="C:membrane"/>
    <property type="evidence" value="ECO:0007669"/>
    <property type="project" value="UniProtKB-SubCell"/>
</dbReference>
<accession>E0I4V9</accession>
<protein>
    <recommendedName>
        <fullName evidence="9">DUF92 domain-containing protein</fullName>
    </recommendedName>
</protein>
<feature type="transmembrane region" description="Helical" evidence="6">
    <location>
        <begin position="210"/>
        <end position="234"/>
    </location>
</feature>
<evidence type="ECO:0000256" key="4">
    <source>
        <dbReference type="ARBA" id="ARBA00022989"/>
    </source>
</evidence>
<dbReference type="STRING" id="717606.PaecuDRAFT_0151"/>
<proteinExistence type="inferred from homology"/>
<dbReference type="PANTHER" id="PTHR13353">
    <property type="entry name" value="TRANSMEMBRANE PROTEIN 19"/>
    <property type="match status" value="1"/>
</dbReference>
<keyword evidence="4 6" id="KW-1133">Transmembrane helix</keyword>
<evidence type="ECO:0000256" key="5">
    <source>
        <dbReference type="ARBA" id="ARBA00023136"/>
    </source>
</evidence>
<dbReference type="RefSeq" id="WP_006036169.1">
    <property type="nucleotide sequence ID" value="NZ_AEDD01000001.1"/>
</dbReference>
<feature type="transmembrane region" description="Helical" evidence="6">
    <location>
        <begin position="53"/>
        <end position="79"/>
    </location>
</feature>
<evidence type="ECO:0000313" key="8">
    <source>
        <dbReference type="Proteomes" id="UP000005387"/>
    </source>
</evidence>
<reference evidence="7 8" key="1">
    <citation type="submission" date="2010-07" db="EMBL/GenBank/DDBJ databases">
        <title>The draft genome of Paenibacillus curdlanolyticus YK9.</title>
        <authorList>
            <consortium name="US DOE Joint Genome Institute (JGI-PGF)"/>
            <person name="Lucas S."/>
            <person name="Copeland A."/>
            <person name="Lapidus A."/>
            <person name="Cheng J.-F."/>
            <person name="Bruce D."/>
            <person name="Goodwin L."/>
            <person name="Pitluck S."/>
            <person name="Land M.L."/>
            <person name="Hauser L."/>
            <person name="Chang Y.-J."/>
            <person name="Jeffries C."/>
            <person name="Anderson I.J."/>
            <person name="Johnson E."/>
            <person name="Loganathan U."/>
            <person name="Mulhopadhyay B."/>
            <person name="Kyrpides N."/>
            <person name="Woyke T.J."/>
        </authorList>
    </citation>
    <scope>NUCLEOTIDE SEQUENCE [LARGE SCALE GENOMIC DNA]</scope>
    <source>
        <strain evidence="7 8">YK9</strain>
    </source>
</reference>
<keyword evidence="3 6" id="KW-0812">Transmembrane</keyword>
<comment type="subcellular location">
    <subcellularLocation>
        <location evidence="1">Membrane</location>
        <topology evidence="1">Multi-pass membrane protein</topology>
    </subcellularLocation>
</comment>
<gene>
    <name evidence="7" type="ORF">PaecuDRAFT_0151</name>
</gene>
<dbReference type="Proteomes" id="UP000005387">
    <property type="component" value="Unassembled WGS sequence"/>
</dbReference>
<sequence>MNLLDWQSWVHDTSWIWGGHEGLIPRAVVGVAGGAYVGRMAIRKRALTRSGAAAAAVMGACYTTFGGVLWFATLLMFFVTSSMLSRWKKHHRSKQAAEQNYEKKGARDAGQVWANGGVGLLLCIVHAAWPSPYWLAAFVGVMAAVNADTWATEVGALSRQRPRSILTGKRVATGTSGGVTMLGSGAAAAGAFVIGLTAACLAAVPGYQQAGGYAVSFGLLAGIGTLAGVAGAFIDSYLGATIQAMFRCSVCGSETERMSHCGQATAPVRGWAWMNNDRVNMLASVAAGAVAWGLSLLIHIN</sequence>
<dbReference type="Pfam" id="PF01940">
    <property type="entry name" value="DUF92"/>
    <property type="match status" value="1"/>
</dbReference>
<dbReference type="InterPro" id="IPR002794">
    <property type="entry name" value="DUF92_TMEM19"/>
</dbReference>
<dbReference type="AlphaFoldDB" id="E0I4V9"/>
<name>E0I4V9_9BACL</name>
<feature type="transmembrane region" description="Helical" evidence="6">
    <location>
        <begin position="179"/>
        <end position="204"/>
    </location>
</feature>
<dbReference type="EMBL" id="AEDD01000001">
    <property type="protein sequence ID" value="EFM12640.1"/>
    <property type="molecule type" value="Genomic_DNA"/>
</dbReference>
<evidence type="ECO:0000256" key="6">
    <source>
        <dbReference type="SAM" id="Phobius"/>
    </source>
</evidence>
<evidence type="ECO:0000313" key="7">
    <source>
        <dbReference type="EMBL" id="EFM12640.1"/>
    </source>
</evidence>
<comment type="similarity">
    <text evidence="2">Belongs to the TMEM19 family.</text>
</comment>
<evidence type="ECO:0008006" key="9">
    <source>
        <dbReference type="Google" id="ProtNLM"/>
    </source>
</evidence>
<dbReference type="PANTHER" id="PTHR13353:SF5">
    <property type="entry name" value="TRANSMEMBRANE PROTEIN 19"/>
    <property type="match status" value="1"/>
</dbReference>
<evidence type="ECO:0000256" key="2">
    <source>
        <dbReference type="ARBA" id="ARBA00009012"/>
    </source>
</evidence>
<evidence type="ECO:0000256" key="1">
    <source>
        <dbReference type="ARBA" id="ARBA00004141"/>
    </source>
</evidence>
<keyword evidence="5 6" id="KW-0472">Membrane</keyword>